<dbReference type="CDD" id="cd19920">
    <property type="entry name" value="REC_PA4781-like"/>
    <property type="match status" value="1"/>
</dbReference>
<evidence type="ECO:0000259" key="4">
    <source>
        <dbReference type="PROSITE" id="PS51832"/>
    </source>
</evidence>
<protein>
    <submittedName>
        <fullName evidence="5">Response regulator</fullName>
    </submittedName>
</protein>
<dbReference type="NCBIfam" id="TIGR00277">
    <property type="entry name" value="HDIG"/>
    <property type="match status" value="1"/>
</dbReference>
<keyword evidence="1" id="KW-0597">Phosphoprotein</keyword>
<dbReference type="InterPro" id="IPR001789">
    <property type="entry name" value="Sig_transdc_resp-reg_receiver"/>
</dbReference>
<dbReference type="InterPro" id="IPR037522">
    <property type="entry name" value="HD_GYP_dom"/>
</dbReference>
<dbReference type="PROSITE" id="PS51831">
    <property type="entry name" value="HD"/>
    <property type="match status" value="1"/>
</dbReference>
<dbReference type="Gene3D" id="3.40.50.2300">
    <property type="match status" value="1"/>
</dbReference>
<dbReference type="Gene3D" id="1.10.3210.10">
    <property type="entry name" value="Hypothetical protein af1432"/>
    <property type="match status" value="1"/>
</dbReference>
<dbReference type="SUPFAM" id="SSF109604">
    <property type="entry name" value="HD-domain/PDEase-like"/>
    <property type="match status" value="1"/>
</dbReference>
<dbReference type="PANTHER" id="PTHR45228">
    <property type="entry name" value="CYCLIC DI-GMP PHOSPHODIESTERASE TM_0186-RELATED"/>
    <property type="match status" value="1"/>
</dbReference>
<dbReference type="Proteomes" id="UP000030700">
    <property type="component" value="Unassembled WGS sequence"/>
</dbReference>
<evidence type="ECO:0000313" key="5">
    <source>
        <dbReference type="EMBL" id="GAK49616.1"/>
    </source>
</evidence>
<feature type="domain" description="HD" evidence="3">
    <location>
        <begin position="172"/>
        <end position="294"/>
    </location>
</feature>
<keyword evidence="6" id="KW-1185">Reference proteome</keyword>
<dbReference type="SMART" id="SM00471">
    <property type="entry name" value="HDc"/>
    <property type="match status" value="1"/>
</dbReference>
<dbReference type="GO" id="GO:0000160">
    <property type="term" value="P:phosphorelay signal transduction system"/>
    <property type="evidence" value="ECO:0007669"/>
    <property type="project" value="InterPro"/>
</dbReference>
<evidence type="ECO:0000256" key="1">
    <source>
        <dbReference type="PROSITE-ProRule" id="PRU00169"/>
    </source>
</evidence>
<dbReference type="CDD" id="cd00077">
    <property type="entry name" value="HDc"/>
    <property type="match status" value="1"/>
</dbReference>
<accession>A0A0S6VR35</accession>
<dbReference type="InterPro" id="IPR006675">
    <property type="entry name" value="HDIG_dom"/>
</dbReference>
<dbReference type="AlphaFoldDB" id="A0A0S6VR35"/>
<dbReference type="EMBL" id="DF820455">
    <property type="protein sequence ID" value="GAK49616.1"/>
    <property type="molecule type" value="Genomic_DNA"/>
</dbReference>
<dbReference type="SMART" id="SM00448">
    <property type="entry name" value="REC"/>
    <property type="match status" value="1"/>
</dbReference>
<dbReference type="InterPro" id="IPR011006">
    <property type="entry name" value="CheY-like_superfamily"/>
</dbReference>
<dbReference type="STRING" id="1499966.U14_00839"/>
<proteinExistence type="predicted"/>
<feature type="domain" description="HD-GYP" evidence="4">
    <location>
        <begin position="150"/>
        <end position="344"/>
    </location>
</feature>
<gene>
    <name evidence="5" type="ORF">U14_00839</name>
</gene>
<feature type="modified residue" description="4-aspartylphosphate" evidence="1">
    <location>
        <position position="56"/>
    </location>
</feature>
<evidence type="ECO:0000259" key="3">
    <source>
        <dbReference type="PROSITE" id="PS51831"/>
    </source>
</evidence>
<dbReference type="PROSITE" id="PS51832">
    <property type="entry name" value="HD_GYP"/>
    <property type="match status" value="1"/>
</dbReference>
<dbReference type="InterPro" id="IPR006674">
    <property type="entry name" value="HD_domain"/>
</dbReference>
<name>A0A0S6VR35_9BACT</name>
<dbReference type="Pfam" id="PF00072">
    <property type="entry name" value="Response_reg"/>
    <property type="match status" value="1"/>
</dbReference>
<dbReference type="InterPro" id="IPR003607">
    <property type="entry name" value="HD/PDEase_dom"/>
</dbReference>
<sequence>MNIDESIILVVDDNPANLNVLFDIFGDMKYDVLFASDGESCLRLVETESPDLILLDVMMPGIDGFETCRRLKAKERTKDIPVMFMTALSETVDKVRGLEAGAVDYITKPIQPEEVLARVKTHLTLRKMYRMLQDREVHLSALVEEKTRMVTNVTMTLVNALESANKLNDSDTGNHIKRVGEYAAFLAEQYGCDVDFVKRIRLYAPLHDVGKVGLPDRILRKPGQFTKEEFVEMQQHVVFGASLLSGDGLDEMAQNIALYHHERWDGSGYVHQLVGEQIPLEARIVAVADVFDALVTERVYKPAFSNEKATQIIAADAGKHFDPAIVDIFLAYQEEMFTIKMSLQ</sequence>
<dbReference type="InterPro" id="IPR052020">
    <property type="entry name" value="Cyclic_di-GMP/3'3'-cGAMP_PDE"/>
</dbReference>
<organism evidence="5">
    <name type="scientific">Candidatus Moduliflexus flocculans</name>
    <dbReference type="NCBI Taxonomy" id="1499966"/>
    <lineage>
        <taxon>Bacteria</taxon>
        <taxon>Candidatus Moduliflexota</taxon>
        <taxon>Candidatus Moduliflexia</taxon>
        <taxon>Candidatus Moduliflexales</taxon>
        <taxon>Candidatus Moduliflexaceae</taxon>
    </lineage>
</organism>
<dbReference type="PROSITE" id="PS50110">
    <property type="entry name" value="RESPONSE_REGULATORY"/>
    <property type="match status" value="1"/>
</dbReference>
<dbReference type="SUPFAM" id="SSF52172">
    <property type="entry name" value="CheY-like"/>
    <property type="match status" value="1"/>
</dbReference>
<dbReference type="HOGENOM" id="CLU_000445_92_10_0"/>
<evidence type="ECO:0000259" key="2">
    <source>
        <dbReference type="PROSITE" id="PS50110"/>
    </source>
</evidence>
<reference evidence="5" key="1">
    <citation type="journal article" date="2015" name="PeerJ">
        <title>First genomic representation of candidate bacterial phylum KSB3 points to enhanced environmental sensing as a trigger of wastewater bulking.</title>
        <authorList>
            <person name="Sekiguchi Y."/>
            <person name="Ohashi A."/>
            <person name="Parks D.H."/>
            <person name="Yamauchi T."/>
            <person name="Tyson G.W."/>
            <person name="Hugenholtz P."/>
        </authorList>
    </citation>
    <scope>NUCLEOTIDE SEQUENCE [LARGE SCALE GENOMIC DNA]</scope>
</reference>
<feature type="domain" description="Response regulatory" evidence="2">
    <location>
        <begin position="7"/>
        <end position="123"/>
    </location>
</feature>
<dbReference type="Pfam" id="PF13487">
    <property type="entry name" value="HD_5"/>
    <property type="match status" value="1"/>
</dbReference>
<evidence type="ECO:0000313" key="6">
    <source>
        <dbReference type="Proteomes" id="UP000030700"/>
    </source>
</evidence>